<feature type="domain" description="Tyr recombinase" evidence="3">
    <location>
        <begin position="8"/>
        <end position="185"/>
    </location>
</feature>
<keyword evidence="5" id="KW-1185">Reference proteome</keyword>
<dbReference type="GO" id="GO:0006310">
    <property type="term" value="P:DNA recombination"/>
    <property type="evidence" value="ECO:0007669"/>
    <property type="project" value="UniProtKB-KW"/>
</dbReference>
<keyword evidence="1" id="KW-0229">DNA integration</keyword>
<dbReference type="EMBL" id="FNQM01000008">
    <property type="protein sequence ID" value="SEA63611.1"/>
    <property type="molecule type" value="Genomic_DNA"/>
</dbReference>
<dbReference type="PROSITE" id="PS51898">
    <property type="entry name" value="TYR_RECOMBINASE"/>
    <property type="match status" value="1"/>
</dbReference>
<evidence type="ECO:0000259" key="3">
    <source>
        <dbReference type="PROSITE" id="PS51898"/>
    </source>
</evidence>
<dbReference type="PANTHER" id="PTHR30349">
    <property type="entry name" value="PHAGE INTEGRASE-RELATED"/>
    <property type="match status" value="1"/>
</dbReference>
<keyword evidence="2" id="KW-0233">DNA recombination</keyword>
<evidence type="ECO:0000256" key="2">
    <source>
        <dbReference type="ARBA" id="ARBA00023172"/>
    </source>
</evidence>
<name>A0A1H4CTF0_9RHOB</name>
<dbReference type="InterPro" id="IPR013762">
    <property type="entry name" value="Integrase-like_cat_sf"/>
</dbReference>
<dbReference type="InterPro" id="IPR050090">
    <property type="entry name" value="Tyrosine_recombinase_XerCD"/>
</dbReference>
<evidence type="ECO:0000313" key="5">
    <source>
        <dbReference type="Proteomes" id="UP000198703"/>
    </source>
</evidence>
<proteinExistence type="predicted"/>
<protein>
    <submittedName>
        <fullName evidence="4">Phage integrase family protein</fullName>
    </submittedName>
</protein>
<dbReference type="SUPFAM" id="SSF56349">
    <property type="entry name" value="DNA breaking-rejoining enzymes"/>
    <property type="match status" value="1"/>
</dbReference>
<dbReference type="Proteomes" id="UP000198703">
    <property type="component" value="Unassembled WGS sequence"/>
</dbReference>
<organism evidence="4 5">
    <name type="scientific">Rubrimonas cliftonensis</name>
    <dbReference type="NCBI Taxonomy" id="89524"/>
    <lineage>
        <taxon>Bacteria</taxon>
        <taxon>Pseudomonadati</taxon>
        <taxon>Pseudomonadota</taxon>
        <taxon>Alphaproteobacteria</taxon>
        <taxon>Rhodobacterales</taxon>
        <taxon>Paracoccaceae</taxon>
        <taxon>Rubrimonas</taxon>
    </lineage>
</organism>
<dbReference type="RefSeq" id="WP_093254175.1">
    <property type="nucleotide sequence ID" value="NZ_FNQM01000008.1"/>
</dbReference>
<dbReference type="OrthoDB" id="9801717at2"/>
<dbReference type="InterPro" id="IPR002104">
    <property type="entry name" value="Integrase_catalytic"/>
</dbReference>
<dbReference type="InterPro" id="IPR011010">
    <property type="entry name" value="DNA_brk_join_enz"/>
</dbReference>
<evidence type="ECO:0000256" key="1">
    <source>
        <dbReference type="ARBA" id="ARBA00022908"/>
    </source>
</evidence>
<dbReference type="PANTHER" id="PTHR30349:SF64">
    <property type="entry name" value="PROPHAGE INTEGRASE INTD-RELATED"/>
    <property type="match status" value="1"/>
</dbReference>
<gene>
    <name evidence="4" type="ORF">SAMN05444370_10821</name>
</gene>
<reference evidence="4 5" key="1">
    <citation type="submission" date="2016-10" db="EMBL/GenBank/DDBJ databases">
        <authorList>
            <person name="de Groot N.N."/>
        </authorList>
    </citation>
    <scope>NUCLEOTIDE SEQUENCE [LARGE SCALE GENOMIC DNA]</scope>
    <source>
        <strain evidence="4 5">DSM 15345</strain>
    </source>
</reference>
<dbReference type="Pfam" id="PF00589">
    <property type="entry name" value="Phage_integrase"/>
    <property type="match status" value="1"/>
</dbReference>
<dbReference type="GO" id="GO:0003677">
    <property type="term" value="F:DNA binding"/>
    <property type="evidence" value="ECO:0007669"/>
    <property type="project" value="InterPro"/>
</dbReference>
<evidence type="ECO:0000313" key="4">
    <source>
        <dbReference type="EMBL" id="SEA63611.1"/>
    </source>
</evidence>
<dbReference type="AlphaFoldDB" id="A0A1H4CTF0"/>
<dbReference type="Gene3D" id="1.10.443.10">
    <property type="entry name" value="Intergrase catalytic core"/>
    <property type="match status" value="1"/>
</dbReference>
<dbReference type="STRING" id="89524.SAMN05444370_10821"/>
<accession>A0A1H4CTF0</accession>
<dbReference type="GO" id="GO:0015074">
    <property type="term" value="P:DNA integration"/>
    <property type="evidence" value="ECO:0007669"/>
    <property type="project" value="UniProtKB-KW"/>
</dbReference>
<sequence>MSLFDAHGERLYLNRREREAFLVAAKSAPREIRSFCETLHYSGARISEVLGLTRRRVDLADRTLTFETLKKRRRGIYRIVPVPEPLTELLDLVHGLRERGAAQDDRLWSWSRTTAWRRVKAVLADAGVADGPHAAPKGFRHGYGVNAVVNGVPLNMLAKWMGHGSLEVTAIYANALGDEQREISDRMWR</sequence>